<dbReference type="InterPro" id="IPR001647">
    <property type="entry name" value="HTH_TetR"/>
</dbReference>
<evidence type="ECO:0000313" key="4">
    <source>
        <dbReference type="EMBL" id="TKB49166.1"/>
    </source>
</evidence>
<evidence type="ECO:0000256" key="1">
    <source>
        <dbReference type="ARBA" id="ARBA00023125"/>
    </source>
</evidence>
<dbReference type="InterPro" id="IPR050624">
    <property type="entry name" value="HTH-type_Tx_Regulator"/>
</dbReference>
<dbReference type="PANTHER" id="PTHR43479">
    <property type="entry name" value="ACREF/ENVCD OPERON REPRESSOR-RELATED"/>
    <property type="match status" value="1"/>
</dbReference>
<gene>
    <name evidence="4" type="ORF">FCL42_20905</name>
</gene>
<dbReference type="RefSeq" id="WP_136865364.1">
    <property type="nucleotide sequence ID" value="NZ_SWCJ01000028.1"/>
</dbReference>
<feature type="domain" description="HTH tetR-type" evidence="3">
    <location>
        <begin position="6"/>
        <end position="66"/>
    </location>
</feature>
<name>A0A4U1BEA9_9GAMM</name>
<comment type="caution">
    <text evidence="4">The sequence shown here is derived from an EMBL/GenBank/DDBJ whole genome shotgun (WGS) entry which is preliminary data.</text>
</comment>
<dbReference type="PANTHER" id="PTHR43479:SF7">
    <property type="entry name" value="TETR-FAMILY TRANSCRIPTIONAL REGULATOR"/>
    <property type="match status" value="1"/>
</dbReference>
<dbReference type="GO" id="GO:0003677">
    <property type="term" value="F:DNA binding"/>
    <property type="evidence" value="ECO:0007669"/>
    <property type="project" value="UniProtKB-UniRule"/>
</dbReference>
<reference evidence="4 5" key="1">
    <citation type="submission" date="2019-04" db="EMBL/GenBank/DDBJ databases">
        <authorList>
            <person name="Hwang J.C."/>
        </authorList>
    </citation>
    <scope>NUCLEOTIDE SEQUENCE [LARGE SCALE GENOMIC DNA]</scope>
    <source>
        <strain evidence="4 5">IMCC35002</strain>
    </source>
</reference>
<evidence type="ECO:0000313" key="5">
    <source>
        <dbReference type="Proteomes" id="UP000305675"/>
    </source>
</evidence>
<feature type="DNA-binding region" description="H-T-H motif" evidence="2">
    <location>
        <begin position="29"/>
        <end position="48"/>
    </location>
</feature>
<evidence type="ECO:0000256" key="2">
    <source>
        <dbReference type="PROSITE-ProRule" id="PRU00335"/>
    </source>
</evidence>
<evidence type="ECO:0000259" key="3">
    <source>
        <dbReference type="PROSITE" id="PS50977"/>
    </source>
</evidence>
<organism evidence="4 5">
    <name type="scientific">Ferrimonas aestuarii</name>
    <dbReference type="NCBI Taxonomy" id="2569539"/>
    <lineage>
        <taxon>Bacteria</taxon>
        <taxon>Pseudomonadati</taxon>
        <taxon>Pseudomonadota</taxon>
        <taxon>Gammaproteobacteria</taxon>
        <taxon>Alteromonadales</taxon>
        <taxon>Ferrimonadaceae</taxon>
        <taxon>Ferrimonas</taxon>
    </lineage>
</organism>
<dbReference type="InterPro" id="IPR009057">
    <property type="entry name" value="Homeodomain-like_sf"/>
</dbReference>
<sequence>MTTTSSKVALKIVAVFQQQLRQQDYRDLSISDIVKRAGVGRTTFYRHFNRKLDLLLAMHRPLFDEMLSGLESAQDWHHAQPRPQLIAFLERISRISGFRRSMLYKLGNDKDSAFNQLRQRFTEQINQRLAAQFDENQFNLPLPLIATTIAAIYFDNLVLMVEQKGRYSSEEIAKVIHRLSQACLKEAMS</sequence>
<dbReference type="AlphaFoldDB" id="A0A4U1BEA9"/>
<dbReference type="SUPFAM" id="SSF46689">
    <property type="entry name" value="Homeodomain-like"/>
    <property type="match status" value="1"/>
</dbReference>
<dbReference type="EMBL" id="SWCJ01000028">
    <property type="protein sequence ID" value="TKB49166.1"/>
    <property type="molecule type" value="Genomic_DNA"/>
</dbReference>
<proteinExistence type="predicted"/>
<accession>A0A4U1BEA9</accession>
<keyword evidence="1 2" id="KW-0238">DNA-binding</keyword>
<dbReference type="Pfam" id="PF00440">
    <property type="entry name" value="TetR_N"/>
    <property type="match status" value="1"/>
</dbReference>
<keyword evidence="5" id="KW-1185">Reference proteome</keyword>
<dbReference type="Proteomes" id="UP000305675">
    <property type="component" value="Unassembled WGS sequence"/>
</dbReference>
<protein>
    <submittedName>
        <fullName evidence="4">TetR/AcrR family transcriptional regulator</fullName>
    </submittedName>
</protein>
<dbReference type="PROSITE" id="PS50977">
    <property type="entry name" value="HTH_TETR_2"/>
    <property type="match status" value="1"/>
</dbReference>
<dbReference type="Gene3D" id="1.10.357.10">
    <property type="entry name" value="Tetracycline Repressor, domain 2"/>
    <property type="match status" value="1"/>
</dbReference>
<dbReference type="OrthoDB" id="9798857at2"/>